<dbReference type="AlphaFoldDB" id="O97345"/>
<feature type="region of interest" description="Disordered" evidence="4">
    <location>
        <begin position="1"/>
        <end position="61"/>
    </location>
</feature>
<feature type="compositionally biased region" description="Polar residues" evidence="4">
    <location>
        <begin position="1"/>
        <end position="19"/>
    </location>
</feature>
<dbReference type="GO" id="GO:0003824">
    <property type="term" value="F:catalytic activity"/>
    <property type="evidence" value="ECO:0007669"/>
    <property type="project" value="InterPro"/>
</dbReference>
<dbReference type="Pfam" id="PF00038">
    <property type="entry name" value="Filament"/>
    <property type="match status" value="1"/>
</dbReference>
<evidence type="ECO:0000256" key="2">
    <source>
        <dbReference type="ARBA" id="ARBA00023054"/>
    </source>
</evidence>
<dbReference type="InterPro" id="IPR039008">
    <property type="entry name" value="IF_rod_dom"/>
</dbReference>
<dbReference type="PANTHER" id="PTHR45721:SF12">
    <property type="entry name" value="INTERMEDIATE FILAMENT PROTEIN IFA-1"/>
    <property type="match status" value="1"/>
</dbReference>
<dbReference type="PROSITE" id="PS51842">
    <property type="entry name" value="IF_ROD_2"/>
    <property type="match status" value="1"/>
</dbReference>
<proteinExistence type="evidence at transcript level"/>
<dbReference type="GO" id="GO:0007097">
    <property type="term" value="P:nuclear migration"/>
    <property type="evidence" value="ECO:0007669"/>
    <property type="project" value="TreeGrafter"/>
</dbReference>
<dbReference type="GO" id="GO:0006998">
    <property type="term" value="P:nuclear envelope organization"/>
    <property type="evidence" value="ECO:0007669"/>
    <property type="project" value="TreeGrafter"/>
</dbReference>
<protein>
    <submittedName>
        <fullName evidence="6">Intermediate filament protein IF2</fullName>
    </submittedName>
</protein>
<sequence length="526" mass="58562">MSVSYSVERTTQSTIQPRNINIRKSHESYASASEQKNSSRSYSTSSSSASQSRSGGGGSGGMSLRMAVAALGGGGGSISGAVRSVAANPTAVIAQREREKRDLQELNDRFASYIERVRFLEADNKRLQSIIDVLKVKFEKLEETLKEMYEAELDQARKTIDETTKAKAEVELKVARLEEELADYRRRYEDEAREHAITKANIPKLEKAISERDAQIDFLTKNVDALERELARLKGEIARLQRDLSDAKTAADAEIVARIELESMVQSKDDEINFLKNMYEEKIRQLMDLNFDSEDYRAMFSNELALALRDIRAEYDAILEAQKGADNDSWYKAKFNEMMMTSQRSGNELASSKDEVRKARAKYSELQKEIMGLRAHNAALEERILALEAELDEQAKMHRLAIDERDAEIEKLRAQLAAQILELKELMDSKLALDAEIATYRRLLQGEESRLKEHMSSGGIISGGGGGGAGGMSVQSSSSSASASQAALLNKIPKPLKQKNKLNLSCVSQNLVEIPTLRVNLCSLCN</sequence>
<keyword evidence="2 3" id="KW-0175">Coiled coil</keyword>
<feature type="compositionally biased region" description="Low complexity" evidence="4">
    <location>
        <begin position="38"/>
        <end position="53"/>
    </location>
</feature>
<dbReference type="GO" id="GO:0005200">
    <property type="term" value="F:structural constituent of cytoskeleton"/>
    <property type="evidence" value="ECO:0007669"/>
    <property type="project" value="TreeGrafter"/>
</dbReference>
<dbReference type="EMBL" id="AJ005019">
    <property type="protein sequence ID" value="CAB38183.1"/>
    <property type="molecule type" value="mRNA"/>
</dbReference>
<dbReference type="Gene3D" id="1.20.5.1160">
    <property type="entry name" value="Vasodilator-stimulated phosphoprotein"/>
    <property type="match status" value="2"/>
</dbReference>
<evidence type="ECO:0000256" key="3">
    <source>
        <dbReference type="SAM" id="Coils"/>
    </source>
</evidence>
<dbReference type="GO" id="GO:0005652">
    <property type="term" value="C:nuclear lamina"/>
    <property type="evidence" value="ECO:0007669"/>
    <property type="project" value="TreeGrafter"/>
</dbReference>
<dbReference type="PANTHER" id="PTHR45721">
    <property type="entry name" value="LAMIN DM0-RELATED"/>
    <property type="match status" value="1"/>
</dbReference>
<evidence type="ECO:0000259" key="5">
    <source>
        <dbReference type="PROSITE" id="PS51842"/>
    </source>
</evidence>
<evidence type="ECO:0000313" key="6">
    <source>
        <dbReference type="EMBL" id="CAB38183.1"/>
    </source>
</evidence>
<dbReference type="SMART" id="SM01391">
    <property type="entry name" value="Filament"/>
    <property type="match status" value="1"/>
</dbReference>
<evidence type="ECO:0000256" key="4">
    <source>
        <dbReference type="SAM" id="MobiDB-lite"/>
    </source>
</evidence>
<feature type="coiled-coil region" evidence="3">
    <location>
        <begin position="96"/>
        <end position="250"/>
    </location>
</feature>
<evidence type="ECO:0000256" key="1">
    <source>
        <dbReference type="ARBA" id="ARBA00022754"/>
    </source>
</evidence>
<dbReference type="GO" id="GO:0090435">
    <property type="term" value="P:protein localization to nuclear envelope"/>
    <property type="evidence" value="ECO:0007669"/>
    <property type="project" value="TreeGrafter"/>
</dbReference>
<dbReference type="Gene3D" id="1.20.5.170">
    <property type="match status" value="1"/>
</dbReference>
<dbReference type="GO" id="GO:0051664">
    <property type="term" value="P:nuclear pore localization"/>
    <property type="evidence" value="ECO:0007669"/>
    <property type="project" value="TreeGrafter"/>
</dbReference>
<organism evidence="6">
    <name type="scientific">Parasagitta elegans</name>
    <dbReference type="NCBI Taxonomy" id="1562708"/>
    <lineage>
        <taxon>Eukaryota</taxon>
        <taxon>Metazoa</taxon>
        <taxon>Spiralia</taxon>
        <taxon>Gnathifera</taxon>
        <taxon>Chaetognatha</taxon>
        <taxon>Sagittoidea</taxon>
        <taxon>Aphragmophora</taxon>
        <taxon>Ctenodontina</taxon>
        <taxon>Sagittidae</taxon>
        <taxon>Parasagitta</taxon>
    </lineage>
</organism>
<reference evidence="6" key="1">
    <citation type="journal article" date="1998" name="J. Mol. Evol.">
        <title>Molecular phylogeny of metazoan intermediate filament proteins.</title>
        <authorList>
            <person name="Erber A."/>
            <person name="Riemer D."/>
            <person name="Bovenschulte M."/>
            <person name="Weber K."/>
        </authorList>
    </citation>
    <scope>NUCLEOTIDE SEQUENCE</scope>
    <source>
        <tissue evidence="6">Whole animal</tissue>
    </source>
</reference>
<accession>O97345</accession>
<dbReference type="GO" id="GO:0031507">
    <property type="term" value="P:heterochromatin formation"/>
    <property type="evidence" value="ECO:0007669"/>
    <property type="project" value="TreeGrafter"/>
</dbReference>
<feature type="domain" description="IF rod" evidence="5">
    <location>
        <begin position="99"/>
        <end position="451"/>
    </location>
</feature>
<keyword evidence="1" id="KW-0403">Intermediate filament</keyword>
<name>O97345_9BILA</name>
<dbReference type="GO" id="GO:0005882">
    <property type="term" value="C:intermediate filament"/>
    <property type="evidence" value="ECO:0007669"/>
    <property type="project" value="UniProtKB-KW"/>
</dbReference>
<dbReference type="Gene3D" id="1.20.5.500">
    <property type="entry name" value="Single helix bin"/>
    <property type="match status" value="1"/>
</dbReference>
<dbReference type="SUPFAM" id="SSF64593">
    <property type="entry name" value="Intermediate filament protein, coiled coil region"/>
    <property type="match status" value="2"/>
</dbReference>
<feature type="coiled-coil region" evidence="3">
    <location>
        <begin position="349"/>
        <end position="429"/>
    </location>
</feature>